<dbReference type="Proteomes" id="UP000265719">
    <property type="component" value="Chromosome"/>
</dbReference>
<gene>
    <name evidence="1" type="ORF">NI17_011085</name>
</gene>
<protein>
    <submittedName>
        <fullName evidence="1">Uncharacterized protein</fullName>
    </submittedName>
</protein>
<evidence type="ECO:0000313" key="1">
    <source>
        <dbReference type="EMBL" id="UOE21994.1"/>
    </source>
</evidence>
<sequence>MCALDANLRRSGLETRLNSQIGAVDAVLRGVGGAETAKTQRTVLRPHRGRLWWWLRVPPQDAGAPFLTPLAPATEPAAAARRIRGLLAPRRG</sequence>
<accession>A0A399G6N1</accession>
<name>A0A399G6N1_9ACTN</name>
<dbReference type="EMBL" id="CP063196">
    <property type="protein sequence ID" value="UOE21994.1"/>
    <property type="molecule type" value="Genomic_DNA"/>
</dbReference>
<evidence type="ECO:0000313" key="2">
    <source>
        <dbReference type="Proteomes" id="UP000265719"/>
    </source>
</evidence>
<proteinExistence type="predicted"/>
<dbReference type="KEGG" id="thao:NI17_011085"/>
<dbReference type="AlphaFoldDB" id="A0A399G6N1"/>
<dbReference type="OrthoDB" id="3430923at2"/>
<organism evidence="1 2">
    <name type="scientific">Thermobifida halotolerans</name>
    <dbReference type="NCBI Taxonomy" id="483545"/>
    <lineage>
        <taxon>Bacteria</taxon>
        <taxon>Bacillati</taxon>
        <taxon>Actinomycetota</taxon>
        <taxon>Actinomycetes</taxon>
        <taxon>Streptosporangiales</taxon>
        <taxon>Nocardiopsidaceae</taxon>
        <taxon>Thermobifida</taxon>
    </lineage>
</organism>
<reference evidence="1" key="1">
    <citation type="submission" date="2020-10" db="EMBL/GenBank/DDBJ databases">
        <title>De novo genome project of the cellulose decomposer Thermobifida halotolerans type strain.</title>
        <authorList>
            <person name="Nagy I."/>
            <person name="Horvath B."/>
            <person name="Kukolya J."/>
            <person name="Nagy I."/>
            <person name="Orsini M."/>
        </authorList>
    </citation>
    <scope>NUCLEOTIDE SEQUENCE</scope>
    <source>
        <strain evidence="1">DSM 44931</strain>
    </source>
</reference>
<keyword evidence="2" id="KW-1185">Reference proteome</keyword>